<organism evidence="13 15">
    <name type="scientific">Treponema socranskii subsp. socranskii VPI DR56BR1116 = ATCC 35536</name>
    <dbReference type="NCBI Taxonomy" id="1125725"/>
    <lineage>
        <taxon>Bacteria</taxon>
        <taxon>Pseudomonadati</taxon>
        <taxon>Spirochaetota</taxon>
        <taxon>Spirochaetia</taxon>
        <taxon>Spirochaetales</taxon>
        <taxon>Treponemataceae</taxon>
        <taxon>Treponema</taxon>
    </lineage>
</organism>
<dbReference type="AlphaFoldDB" id="U1GPS3"/>
<evidence type="ECO:0000256" key="2">
    <source>
        <dbReference type="ARBA" id="ARBA00022475"/>
    </source>
</evidence>
<evidence type="ECO:0000313" key="13">
    <source>
        <dbReference type="EMBL" id="ERF59995.1"/>
    </source>
</evidence>
<feature type="transmembrane region" description="Helical" evidence="11">
    <location>
        <begin position="67"/>
        <end position="87"/>
    </location>
</feature>
<keyword evidence="4" id="KW-0997">Cell inner membrane</keyword>
<keyword evidence="5" id="KW-0441">Lipid A biosynthesis</keyword>
<feature type="transmembrane region" description="Helical" evidence="11">
    <location>
        <begin position="93"/>
        <end position="110"/>
    </location>
</feature>
<keyword evidence="9" id="KW-0443">Lipid metabolism</keyword>
<evidence type="ECO:0000256" key="1">
    <source>
        <dbReference type="ARBA" id="ARBA00004651"/>
    </source>
</evidence>
<evidence type="ECO:0000256" key="3">
    <source>
        <dbReference type="ARBA" id="ARBA00022516"/>
    </source>
</evidence>
<dbReference type="InterPro" id="IPR000390">
    <property type="entry name" value="Small_drug/metabolite_transptr"/>
</dbReference>
<dbReference type="GO" id="GO:0009245">
    <property type="term" value="P:lipid A biosynthetic process"/>
    <property type="evidence" value="ECO:0007669"/>
    <property type="project" value="UniProtKB-KW"/>
</dbReference>
<evidence type="ECO:0000256" key="4">
    <source>
        <dbReference type="ARBA" id="ARBA00022519"/>
    </source>
</evidence>
<evidence type="ECO:0000256" key="5">
    <source>
        <dbReference type="ARBA" id="ARBA00022556"/>
    </source>
</evidence>
<protein>
    <submittedName>
        <fullName evidence="13">EamA-like transporter domain protein</fullName>
    </submittedName>
</protein>
<keyword evidence="2" id="KW-1003">Cell membrane</keyword>
<dbReference type="Gene3D" id="1.10.3730.20">
    <property type="match status" value="1"/>
</dbReference>
<evidence type="ECO:0000259" key="12">
    <source>
        <dbReference type="Pfam" id="PF00892"/>
    </source>
</evidence>
<feature type="transmembrane region" description="Helical" evidence="11">
    <location>
        <begin position="42"/>
        <end position="60"/>
    </location>
</feature>
<keyword evidence="3" id="KW-0444">Lipid biosynthesis</keyword>
<dbReference type="Proteomes" id="UP000016646">
    <property type="component" value="Unassembled WGS sequence"/>
</dbReference>
<comment type="caution">
    <text evidence="13">The sequence shown here is derived from an EMBL/GenBank/DDBJ whole genome shotgun (WGS) entry which is preliminary data.</text>
</comment>
<keyword evidence="6 11" id="KW-0812">Transmembrane</keyword>
<keyword evidence="8 11" id="KW-1133">Transmembrane helix</keyword>
<gene>
    <name evidence="14" type="ORF">HMPREF0860_1990</name>
    <name evidence="13" type="ORF">HMPREF1325_0072</name>
</gene>
<dbReference type="EMBL" id="AUZJ01000051">
    <property type="protein sequence ID" value="ERF59995.1"/>
    <property type="molecule type" value="Genomic_DNA"/>
</dbReference>
<dbReference type="STRING" id="1125725.HMPREF1325_0072"/>
<dbReference type="GO" id="GO:0022857">
    <property type="term" value="F:transmembrane transporter activity"/>
    <property type="evidence" value="ECO:0007669"/>
    <property type="project" value="InterPro"/>
</dbReference>
<dbReference type="GO" id="GO:0009103">
    <property type="term" value="P:lipopolysaccharide biosynthetic process"/>
    <property type="evidence" value="ECO:0007669"/>
    <property type="project" value="UniProtKB-KW"/>
</dbReference>
<sequence>MIFYIALLFLSVFISACSQIILKKAAGKKYASVFAEYFNVPVISAYTIYFIAVCIDLIALKKVPVSYIPIVEASSYIFVILLGKLFFKEHLSKRKLIAMSIIFLGVVIYFL</sequence>
<keyword evidence="7" id="KW-0448">Lipopolysaccharide biosynthesis</keyword>
<evidence type="ECO:0000256" key="10">
    <source>
        <dbReference type="ARBA" id="ARBA00023136"/>
    </source>
</evidence>
<dbReference type="InterPro" id="IPR037185">
    <property type="entry name" value="EmrE-like"/>
</dbReference>
<keyword evidence="10 11" id="KW-0472">Membrane</keyword>
<evidence type="ECO:0000313" key="15">
    <source>
        <dbReference type="Proteomes" id="UP000016412"/>
    </source>
</evidence>
<accession>U1GPS3</accession>
<evidence type="ECO:0000256" key="7">
    <source>
        <dbReference type="ARBA" id="ARBA00022985"/>
    </source>
</evidence>
<reference evidence="15 16" key="1">
    <citation type="submission" date="2013-08" db="EMBL/GenBank/DDBJ databases">
        <authorList>
            <person name="Durkin A.S."/>
            <person name="Haft D.R."/>
            <person name="McCorrison J."/>
            <person name="Torralba M."/>
            <person name="Gillis M."/>
            <person name="Haft D.H."/>
            <person name="Methe B."/>
            <person name="Sutton G."/>
            <person name="Nelson K.E."/>
        </authorList>
    </citation>
    <scope>NUCLEOTIDE SEQUENCE [LARGE SCALE GENOMIC DNA]</scope>
    <source>
        <strain evidence="14 16">ATCC 35536</strain>
        <strain evidence="13 15">VPI DR56BR1116</strain>
    </source>
</reference>
<evidence type="ECO:0000256" key="6">
    <source>
        <dbReference type="ARBA" id="ARBA00022692"/>
    </source>
</evidence>
<evidence type="ECO:0000313" key="14">
    <source>
        <dbReference type="EMBL" id="ERK01299.1"/>
    </source>
</evidence>
<dbReference type="Proteomes" id="UP000016412">
    <property type="component" value="Unassembled WGS sequence"/>
</dbReference>
<feature type="domain" description="EamA" evidence="12">
    <location>
        <begin position="8"/>
        <end position="110"/>
    </location>
</feature>
<keyword evidence="16" id="KW-1185">Reference proteome</keyword>
<evidence type="ECO:0000313" key="16">
    <source>
        <dbReference type="Proteomes" id="UP000016646"/>
    </source>
</evidence>
<evidence type="ECO:0000256" key="8">
    <source>
        <dbReference type="ARBA" id="ARBA00022989"/>
    </source>
</evidence>
<comment type="subcellular location">
    <subcellularLocation>
        <location evidence="1">Cell membrane</location>
        <topology evidence="1">Multi-pass membrane protein</topology>
    </subcellularLocation>
</comment>
<dbReference type="PANTHER" id="PTHR30561">
    <property type="entry name" value="SMR FAMILY PROTON-DEPENDENT DRUG EFFLUX TRANSPORTER SUGE"/>
    <property type="match status" value="1"/>
</dbReference>
<dbReference type="EMBL" id="AVQI01000059">
    <property type="protein sequence ID" value="ERK01299.1"/>
    <property type="molecule type" value="Genomic_DNA"/>
</dbReference>
<dbReference type="SUPFAM" id="SSF103481">
    <property type="entry name" value="Multidrug resistance efflux transporter EmrE"/>
    <property type="match status" value="1"/>
</dbReference>
<dbReference type="eggNOG" id="COG2076">
    <property type="taxonomic scope" value="Bacteria"/>
</dbReference>
<dbReference type="PATRIC" id="fig|1125725.3.peg.2054"/>
<dbReference type="PANTHER" id="PTHR30561:SF9">
    <property type="entry name" value="4-AMINO-4-DEOXY-L-ARABINOSE-PHOSPHOUNDECAPRENOL FLIPPASE SUBUNIT ARNF-RELATED"/>
    <property type="match status" value="1"/>
</dbReference>
<name>U1GPS3_TRESO</name>
<dbReference type="Pfam" id="PF00892">
    <property type="entry name" value="EamA"/>
    <property type="match status" value="1"/>
</dbReference>
<proteinExistence type="predicted"/>
<dbReference type="InterPro" id="IPR000620">
    <property type="entry name" value="EamA_dom"/>
</dbReference>
<evidence type="ECO:0000256" key="9">
    <source>
        <dbReference type="ARBA" id="ARBA00023098"/>
    </source>
</evidence>
<dbReference type="GO" id="GO:0005886">
    <property type="term" value="C:plasma membrane"/>
    <property type="evidence" value="ECO:0007669"/>
    <property type="project" value="UniProtKB-SubCell"/>
</dbReference>
<evidence type="ECO:0000256" key="11">
    <source>
        <dbReference type="SAM" id="Phobius"/>
    </source>
</evidence>